<organism evidence="11 12">
    <name type="scientific">Klebsormidium nitens</name>
    <name type="common">Green alga</name>
    <name type="synonym">Ulothrix nitens</name>
    <dbReference type="NCBI Taxonomy" id="105231"/>
    <lineage>
        <taxon>Eukaryota</taxon>
        <taxon>Viridiplantae</taxon>
        <taxon>Streptophyta</taxon>
        <taxon>Klebsormidiophyceae</taxon>
        <taxon>Klebsormidiales</taxon>
        <taxon>Klebsormidiaceae</taxon>
        <taxon>Klebsormidium</taxon>
    </lineage>
</organism>
<feature type="transmembrane region" description="Helical" evidence="10">
    <location>
        <begin position="207"/>
        <end position="226"/>
    </location>
</feature>
<keyword evidence="3 10" id="KW-0812">Transmembrane</keyword>
<evidence type="ECO:0000313" key="11">
    <source>
        <dbReference type="EMBL" id="GAQ87962.1"/>
    </source>
</evidence>
<keyword evidence="2 8" id="KW-0813">Transport</keyword>
<evidence type="ECO:0000313" key="12">
    <source>
        <dbReference type="Proteomes" id="UP000054558"/>
    </source>
</evidence>
<dbReference type="GO" id="GO:0012507">
    <property type="term" value="C:ER to Golgi transport vesicle membrane"/>
    <property type="evidence" value="ECO:0000318"/>
    <property type="project" value="GO_Central"/>
</dbReference>
<comment type="subcellular location">
    <subcellularLocation>
        <location evidence="1">Golgi apparatus membrane</location>
        <topology evidence="1">Single-pass type IV membrane protein</topology>
    </subcellularLocation>
</comment>
<evidence type="ECO:0000256" key="5">
    <source>
        <dbReference type="ARBA" id="ARBA00022989"/>
    </source>
</evidence>
<dbReference type="GO" id="GO:0005789">
    <property type="term" value="C:endoplasmic reticulum membrane"/>
    <property type="evidence" value="ECO:0000318"/>
    <property type="project" value="GO_Central"/>
</dbReference>
<dbReference type="GO" id="GO:0031201">
    <property type="term" value="C:SNARE complex"/>
    <property type="evidence" value="ECO:0000318"/>
    <property type="project" value="GO_Central"/>
</dbReference>
<gene>
    <name evidence="11" type="ORF">KFL_003900010</name>
</gene>
<keyword evidence="5 10" id="KW-1133">Transmembrane helix</keyword>
<dbReference type="GO" id="GO:0000149">
    <property type="term" value="F:SNARE binding"/>
    <property type="evidence" value="ECO:0000318"/>
    <property type="project" value="GO_Central"/>
</dbReference>
<dbReference type="GO" id="GO:0000139">
    <property type="term" value="C:Golgi membrane"/>
    <property type="evidence" value="ECO:0007669"/>
    <property type="project" value="UniProtKB-SubCell"/>
</dbReference>
<feature type="region of interest" description="Disordered" evidence="9">
    <location>
        <begin position="29"/>
        <end position="48"/>
    </location>
</feature>
<evidence type="ECO:0000256" key="3">
    <source>
        <dbReference type="ARBA" id="ARBA00022692"/>
    </source>
</evidence>
<dbReference type="STRING" id="105231.A0A1Y1IDD2"/>
<proteinExistence type="inferred from homology"/>
<evidence type="ECO:0000256" key="9">
    <source>
        <dbReference type="SAM" id="MobiDB-lite"/>
    </source>
</evidence>
<keyword evidence="4 8" id="KW-0653">Protein transport</keyword>
<keyword evidence="7 8" id="KW-0472">Membrane</keyword>
<dbReference type="GO" id="GO:0006906">
    <property type="term" value="P:vesicle fusion"/>
    <property type="evidence" value="ECO:0000318"/>
    <property type="project" value="GO_Central"/>
</dbReference>
<accession>A0A1Y1IDD2</accession>
<dbReference type="PANTHER" id="PTHR21230">
    <property type="entry name" value="VESICLE TRANSPORT V-SNARE PROTEIN VTI1-RELATED"/>
    <property type="match status" value="1"/>
</dbReference>
<evidence type="ECO:0000256" key="1">
    <source>
        <dbReference type="ARBA" id="ARBA00004409"/>
    </source>
</evidence>
<evidence type="ECO:0000256" key="10">
    <source>
        <dbReference type="SAM" id="Phobius"/>
    </source>
</evidence>
<comment type="function">
    <text evidence="8">Involved in transport of proteins from the cis/medial-Golgi to the trans-Golgi network.</text>
</comment>
<reference evidence="11 12" key="1">
    <citation type="journal article" date="2014" name="Nat. Commun.">
        <title>Klebsormidium flaccidum genome reveals primary factors for plant terrestrial adaptation.</title>
        <authorList>
            <person name="Hori K."/>
            <person name="Maruyama F."/>
            <person name="Fujisawa T."/>
            <person name="Togashi T."/>
            <person name="Yamamoto N."/>
            <person name="Seo M."/>
            <person name="Sato S."/>
            <person name="Yamada T."/>
            <person name="Mori H."/>
            <person name="Tajima N."/>
            <person name="Moriyama T."/>
            <person name="Ikeuchi M."/>
            <person name="Watanabe M."/>
            <person name="Wada H."/>
            <person name="Kobayashi K."/>
            <person name="Saito M."/>
            <person name="Masuda T."/>
            <person name="Sasaki-Sekimoto Y."/>
            <person name="Mashiguchi K."/>
            <person name="Awai K."/>
            <person name="Shimojima M."/>
            <person name="Masuda S."/>
            <person name="Iwai M."/>
            <person name="Nobusawa T."/>
            <person name="Narise T."/>
            <person name="Kondo S."/>
            <person name="Saito H."/>
            <person name="Sato R."/>
            <person name="Murakawa M."/>
            <person name="Ihara Y."/>
            <person name="Oshima-Yamada Y."/>
            <person name="Ohtaka K."/>
            <person name="Satoh M."/>
            <person name="Sonobe K."/>
            <person name="Ishii M."/>
            <person name="Ohtani R."/>
            <person name="Kanamori-Sato M."/>
            <person name="Honoki R."/>
            <person name="Miyazaki D."/>
            <person name="Mochizuki H."/>
            <person name="Umetsu J."/>
            <person name="Higashi K."/>
            <person name="Shibata D."/>
            <person name="Kamiya Y."/>
            <person name="Sato N."/>
            <person name="Nakamura Y."/>
            <person name="Tabata S."/>
            <person name="Ida S."/>
            <person name="Kurokawa K."/>
            <person name="Ohta H."/>
        </authorList>
    </citation>
    <scope>NUCLEOTIDE SEQUENCE [LARGE SCALE GENOMIC DNA]</scope>
    <source>
        <strain evidence="11 12">NIES-2285</strain>
    </source>
</reference>
<evidence type="ECO:0000256" key="2">
    <source>
        <dbReference type="ARBA" id="ARBA00022448"/>
    </source>
</evidence>
<keyword evidence="6" id="KW-0333">Golgi apparatus</keyword>
<dbReference type="PIRSF" id="PIRSF028865">
    <property type="entry name" value="Membrin-2"/>
    <property type="match status" value="1"/>
</dbReference>
<dbReference type="GO" id="GO:0005484">
    <property type="term" value="F:SNAP receptor activity"/>
    <property type="evidence" value="ECO:0000318"/>
    <property type="project" value="GO_Central"/>
</dbReference>
<dbReference type="Proteomes" id="UP000054558">
    <property type="component" value="Unassembled WGS sequence"/>
</dbReference>
<dbReference type="Pfam" id="PF12352">
    <property type="entry name" value="V-SNARE_C"/>
    <property type="match status" value="1"/>
</dbReference>
<dbReference type="PANTHER" id="PTHR21230:SF1">
    <property type="entry name" value="GOLGI SNAP RECEPTOR COMPLEX MEMBER 2"/>
    <property type="match status" value="1"/>
</dbReference>
<comment type="similarity">
    <text evidence="8">Belongs to the GOSR2 family.</text>
</comment>
<keyword evidence="12" id="KW-1185">Reference proteome</keyword>
<dbReference type="GO" id="GO:0005794">
    <property type="term" value="C:Golgi apparatus"/>
    <property type="evidence" value="ECO:0000318"/>
    <property type="project" value="GO_Central"/>
</dbReference>
<evidence type="ECO:0000256" key="7">
    <source>
        <dbReference type="ARBA" id="ARBA00023136"/>
    </source>
</evidence>
<name>A0A1Y1IDD2_KLENI</name>
<evidence type="ECO:0000256" key="4">
    <source>
        <dbReference type="ARBA" id="ARBA00022927"/>
    </source>
</evidence>
<dbReference type="OMA" id="LKYDSRH"/>
<dbReference type="EMBL" id="DF237339">
    <property type="protein sequence ID" value="GAQ87962.1"/>
    <property type="molecule type" value="Genomic_DNA"/>
</dbReference>
<dbReference type="OrthoDB" id="158360at2759"/>
<dbReference type="InterPro" id="IPR027027">
    <property type="entry name" value="GOSR2/Membrin/Bos1"/>
</dbReference>
<evidence type="ECO:0000256" key="8">
    <source>
        <dbReference type="PIRNR" id="PIRNR028865"/>
    </source>
</evidence>
<protein>
    <recommendedName>
        <fullName evidence="8">Membrin</fullName>
    </recommendedName>
</protein>
<dbReference type="GO" id="GO:0015031">
    <property type="term" value="P:protein transport"/>
    <property type="evidence" value="ECO:0007669"/>
    <property type="project" value="UniProtKB-KW"/>
</dbReference>
<dbReference type="AlphaFoldDB" id="A0A1Y1IDD2"/>
<evidence type="ECO:0000256" key="6">
    <source>
        <dbReference type="ARBA" id="ARBA00023034"/>
    </source>
</evidence>
<sequence length="228" mass="26061">MGTLSDLYAAARRIILELREGLERIERLEAASPTDPYMQKPGSSPDMTSQLRVKLTELQRINVDMEHMWRAQIAQRKDKDIWKRKVEGIAEETDSLRGALDKYLGREHRRQAEAKDRAELLKRGAAQDGKRVMSDFDAEAQAMASVNTSNKVLEDMFSAATGVLESYAMQRDRLKNAQRKALDVINTLGLSGTVLRRIDRRQLTDKWVSYVGMLVTIIVVVVVWKWTR</sequence>
<dbReference type="GO" id="GO:0031902">
    <property type="term" value="C:late endosome membrane"/>
    <property type="evidence" value="ECO:0000318"/>
    <property type="project" value="GO_Central"/>
</dbReference>